<dbReference type="AlphaFoldDB" id="A0A1E3NRS2"/>
<keyword evidence="1" id="KW-0863">Zinc-finger</keyword>
<evidence type="ECO:0000256" key="1">
    <source>
        <dbReference type="PROSITE-ProRule" id="PRU00042"/>
    </source>
</evidence>
<dbReference type="Proteomes" id="UP000094455">
    <property type="component" value="Unassembled WGS sequence"/>
</dbReference>
<feature type="region of interest" description="Disordered" evidence="2">
    <location>
        <begin position="241"/>
        <end position="261"/>
    </location>
</feature>
<organism evidence="4 5">
    <name type="scientific">Pichia membranifaciens NRRL Y-2026</name>
    <dbReference type="NCBI Taxonomy" id="763406"/>
    <lineage>
        <taxon>Eukaryota</taxon>
        <taxon>Fungi</taxon>
        <taxon>Dikarya</taxon>
        <taxon>Ascomycota</taxon>
        <taxon>Saccharomycotina</taxon>
        <taxon>Pichiomycetes</taxon>
        <taxon>Pichiales</taxon>
        <taxon>Pichiaceae</taxon>
        <taxon>Pichia</taxon>
    </lineage>
</organism>
<accession>A0A1E3NRS2</accession>
<evidence type="ECO:0000313" key="5">
    <source>
        <dbReference type="Proteomes" id="UP000094455"/>
    </source>
</evidence>
<protein>
    <recommendedName>
        <fullName evidence="3">C2H2-type domain-containing protein</fullName>
    </recommendedName>
</protein>
<feature type="compositionally biased region" description="Low complexity" evidence="2">
    <location>
        <begin position="177"/>
        <end position="192"/>
    </location>
</feature>
<reference evidence="4 5" key="1">
    <citation type="journal article" date="2016" name="Proc. Natl. Acad. Sci. U.S.A.">
        <title>Comparative genomics of biotechnologically important yeasts.</title>
        <authorList>
            <person name="Riley R."/>
            <person name="Haridas S."/>
            <person name="Wolfe K.H."/>
            <person name="Lopes M.R."/>
            <person name="Hittinger C.T."/>
            <person name="Goeker M."/>
            <person name="Salamov A.A."/>
            <person name="Wisecaver J.H."/>
            <person name="Long T.M."/>
            <person name="Calvey C.H."/>
            <person name="Aerts A.L."/>
            <person name="Barry K.W."/>
            <person name="Choi C."/>
            <person name="Clum A."/>
            <person name="Coughlan A.Y."/>
            <person name="Deshpande S."/>
            <person name="Douglass A.P."/>
            <person name="Hanson S.J."/>
            <person name="Klenk H.-P."/>
            <person name="LaButti K.M."/>
            <person name="Lapidus A."/>
            <person name="Lindquist E.A."/>
            <person name="Lipzen A.M."/>
            <person name="Meier-Kolthoff J.P."/>
            <person name="Ohm R.A."/>
            <person name="Otillar R.P."/>
            <person name="Pangilinan J.L."/>
            <person name="Peng Y."/>
            <person name="Rokas A."/>
            <person name="Rosa C.A."/>
            <person name="Scheuner C."/>
            <person name="Sibirny A.A."/>
            <person name="Slot J.C."/>
            <person name="Stielow J.B."/>
            <person name="Sun H."/>
            <person name="Kurtzman C.P."/>
            <person name="Blackwell M."/>
            <person name="Grigoriev I.V."/>
            <person name="Jeffries T.W."/>
        </authorList>
    </citation>
    <scope>NUCLEOTIDE SEQUENCE [LARGE SCALE GENOMIC DNA]</scope>
    <source>
        <strain evidence="4 5">NRRL Y-2026</strain>
    </source>
</reference>
<keyword evidence="1" id="KW-0479">Metal-binding</keyword>
<feature type="compositionally biased region" description="Acidic residues" evidence="2">
    <location>
        <begin position="63"/>
        <end position="101"/>
    </location>
</feature>
<feature type="compositionally biased region" description="Polar residues" evidence="2">
    <location>
        <begin position="529"/>
        <end position="541"/>
    </location>
</feature>
<proteinExistence type="predicted"/>
<dbReference type="RefSeq" id="XP_019019940.1">
    <property type="nucleotide sequence ID" value="XM_019163638.1"/>
</dbReference>
<dbReference type="InterPro" id="IPR013087">
    <property type="entry name" value="Znf_C2H2_type"/>
</dbReference>
<feature type="compositionally biased region" description="Gly residues" evidence="2">
    <location>
        <begin position="201"/>
        <end position="218"/>
    </location>
</feature>
<dbReference type="EMBL" id="KV454001">
    <property type="protein sequence ID" value="ODQ48827.1"/>
    <property type="molecule type" value="Genomic_DNA"/>
</dbReference>
<dbReference type="STRING" id="763406.A0A1E3NRS2"/>
<keyword evidence="1" id="KW-0862">Zinc</keyword>
<evidence type="ECO:0000256" key="2">
    <source>
        <dbReference type="SAM" id="MobiDB-lite"/>
    </source>
</evidence>
<dbReference type="OrthoDB" id="4095993at2759"/>
<feature type="region of interest" description="Disordered" evidence="2">
    <location>
        <begin position="177"/>
        <end position="223"/>
    </location>
</feature>
<feature type="region of interest" description="Disordered" evidence="2">
    <location>
        <begin position="504"/>
        <end position="545"/>
    </location>
</feature>
<dbReference type="PROSITE" id="PS50157">
    <property type="entry name" value="ZINC_FINGER_C2H2_2"/>
    <property type="match status" value="1"/>
</dbReference>
<keyword evidence="5" id="KW-1185">Reference proteome</keyword>
<feature type="compositionally biased region" description="Basic and acidic residues" evidence="2">
    <location>
        <begin position="507"/>
        <end position="527"/>
    </location>
</feature>
<feature type="compositionally biased region" description="Gly residues" evidence="2">
    <location>
        <begin position="12"/>
        <end position="29"/>
    </location>
</feature>
<evidence type="ECO:0000313" key="4">
    <source>
        <dbReference type="EMBL" id="ODQ48827.1"/>
    </source>
</evidence>
<name>A0A1E3NRS2_9ASCO</name>
<gene>
    <name evidence="4" type="ORF">PICMEDRAFT_70426</name>
</gene>
<evidence type="ECO:0000259" key="3">
    <source>
        <dbReference type="PROSITE" id="PS50157"/>
    </source>
</evidence>
<dbReference type="GeneID" id="30180325"/>
<feature type="region of interest" description="Disordered" evidence="2">
    <location>
        <begin position="1"/>
        <end position="109"/>
    </location>
</feature>
<sequence>MVPPGKQQLMGGVDGGVDGAGAAGSGGGRGRSRGLVEEDHQTLNNQVNQYFEHIKEYAGGATGDEEDEGEEDEDEDEDDEEMEGDEDEDDDEDDDEDEEDDRYVSNNGVDVDVDFGVDLELNIDRAISESLANYNSAQMREHNLSSSVGVGVNVDRAKEHKGIMVNRRIDEAARGVASTNSSSSAVNTPVNSDVPHAVKTGKGGSSGSGSGTGSGTGATGARSGRYGAIGADVVLKSNRVSSSSSGQLAGPLETQLKNEASAESSKRECRFCGKTFQHAGSLGRHLDNQKGNELHPLEEVEKIRSNVARRGDPEAIKARRLQRSKEYNRREYVKEKNRLRRKFTSKLSRVKESYQMKFYRRINHPTLPTHPSFPRMVLFFLPPSAWPHDPPTAQTFKTLVMWLESNQEVQLRIPHLTKSSTVQNHLEKLTIGFENWQTLSTEDKKDMWIREQRAVFQQLLGDLSIFDFAIRDNWAKHLMEEKKAEIGKQKEIYHDILLSDNTSRTDVNSDHGHHSSSHDFHDSEHHYSQSQNDSDDSTGSVHDNHRMVSMDPLRNVADHIGHMADHMGPIGTIGHMADHMAHHMDNMEMDLDNMSGLGDHHDDNEVKLEEADLAAVAAAAAAAAVKENGGFHSVG</sequence>
<dbReference type="GO" id="GO:0008270">
    <property type="term" value="F:zinc ion binding"/>
    <property type="evidence" value="ECO:0007669"/>
    <property type="project" value="UniProtKB-KW"/>
</dbReference>
<feature type="domain" description="C2H2-type" evidence="3">
    <location>
        <begin position="267"/>
        <end position="294"/>
    </location>
</feature>